<keyword evidence="1" id="KW-0500">Molybdenum</keyword>
<proteinExistence type="predicted"/>
<keyword evidence="2" id="KW-0408">Iron</keyword>
<feature type="domain" description="Aldehyde oxidase/xanthine dehydrogenase a/b hammerhead" evidence="7">
    <location>
        <begin position="139"/>
        <end position="184"/>
    </location>
</feature>
<evidence type="ECO:0000259" key="7">
    <source>
        <dbReference type="Pfam" id="PF01315"/>
    </source>
</evidence>
<evidence type="ECO:0000259" key="8">
    <source>
        <dbReference type="Pfam" id="PF02738"/>
    </source>
</evidence>
<dbReference type="GO" id="GO:0016491">
    <property type="term" value="F:oxidoreductase activity"/>
    <property type="evidence" value="ECO:0007669"/>
    <property type="project" value="UniProtKB-KW"/>
</dbReference>
<dbReference type="InterPro" id="IPR008274">
    <property type="entry name" value="AldOxase/xan_DH_MoCoBD1"/>
</dbReference>
<feature type="signal peptide" evidence="5">
    <location>
        <begin position="1"/>
        <end position="21"/>
    </location>
</feature>
<comment type="caution">
    <text evidence="10">The sequence shown here is derived from an EMBL/GenBank/DDBJ whole genome shotgun (WGS) entry which is preliminary data.</text>
</comment>
<dbReference type="SUPFAM" id="SSF56003">
    <property type="entry name" value="Molybdenum cofactor-binding domain"/>
    <property type="match status" value="1"/>
</dbReference>
<name>A0A6L2QAJ9_COPFO</name>
<feature type="domain" description="Aldehyde oxidase/xanthine dehydrogenase first molybdopterin binding" evidence="8">
    <location>
        <begin position="215"/>
        <end position="278"/>
    </location>
</feature>
<dbReference type="Pfam" id="PF01315">
    <property type="entry name" value="Ald_Xan_dh_C"/>
    <property type="match status" value="1"/>
</dbReference>
<keyword evidence="3" id="KW-0560">Oxidoreductase</keyword>
<dbReference type="Pfam" id="PF00111">
    <property type="entry name" value="Fer2"/>
    <property type="match status" value="1"/>
</dbReference>
<dbReference type="PANTHER" id="PTHR11908">
    <property type="entry name" value="XANTHINE DEHYDROGENASE"/>
    <property type="match status" value="1"/>
</dbReference>
<keyword evidence="2" id="KW-0479">Metal-binding</keyword>
<dbReference type="Proteomes" id="UP000502823">
    <property type="component" value="Unassembled WGS sequence"/>
</dbReference>
<dbReference type="InterPro" id="IPR046867">
    <property type="entry name" value="AldOxase/xan_DH_MoCoBD2"/>
</dbReference>
<organism evidence="10 11">
    <name type="scientific">Coptotermes formosanus</name>
    <name type="common">Formosan subterranean termite</name>
    <dbReference type="NCBI Taxonomy" id="36987"/>
    <lineage>
        <taxon>Eukaryota</taxon>
        <taxon>Metazoa</taxon>
        <taxon>Ecdysozoa</taxon>
        <taxon>Arthropoda</taxon>
        <taxon>Hexapoda</taxon>
        <taxon>Insecta</taxon>
        <taxon>Pterygota</taxon>
        <taxon>Neoptera</taxon>
        <taxon>Polyneoptera</taxon>
        <taxon>Dictyoptera</taxon>
        <taxon>Blattodea</taxon>
        <taxon>Blattoidea</taxon>
        <taxon>Termitoidae</taxon>
        <taxon>Rhinotermitidae</taxon>
        <taxon>Coptotermes</taxon>
    </lineage>
</organism>
<dbReference type="GO" id="GO:0005506">
    <property type="term" value="F:iron ion binding"/>
    <property type="evidence" value="ECO:0007669"/>
    <property type="project" value="InterPro"/>
</dbReference>
<dbReference type="SUPFAM" id="SSF54665">
    <property type="entry name" value="CO dehydrogenase molybdoprotein N-domain-like"/>
    <property type="match status" value="1"/>
</dbReference>
<dbReference type="SUPFAM" id="SSF54292">
    <property type="entry name" value="2Fe-2S ferredoxin-like"/>
    <property type="match status" value="1"/>
</dbReference>
<dbReference type="EMBL" id="BLKM01002437">
    <property type="protein sequence ID" value="GFG40712.1"/>
    <property type="molecule type" value="Genomic_DNA"/>
</dbReference>
<accession>A0A6L2QAJ9</accession>
<evidence type="ECO:0000256" key="4">
    <source>
        <dbReference type="ARBA" id="ARBA00023014"/>
    </source>
</evidence>
<dbReference type="InterPro" id="IPR036010">
    <property type="entry name" value="2Fe-2S_ferredoxin-like_sf"/>
</dbReference>
<dbReference type="Gene3D" id="3.30.365.10">
    <property type="entry name" value="Aldehyde oxidase/xanthine dehydrogenase, molybdopterin binding domain"/>
    <property type="match status" value="4"/>
</dbReference>
<keyword evidence="2" id="KW-0001">2Fe-2S</keyword>
<dbReference type="PANTHER" id="PTHR11908:SF132">
    <property type="entry name" value="ALDEHYDE OXIDASE 1-RELATED"/>
    <property type="match status" value="1"/>
</dbReference>
<dbReference type="InterPro" id="IPR016208">
    <property type="entry name" value="Ald_Oxase/xanthine_DH-like"/>
</dbReference>
<evidence type="ECO:0000259" key="9">
    <source>
        <dbReference type="Pfam" id="PF20256"/>
    </source>
</evidence>
<keyword evidence="4" id="KW-0411">Iron-sulfur</keyword>
<dbReference type="InterPro" id="IPR006058">
    <property type="entry name" value="2Fe2S_fd_BS"/>
</dbReference>
<keyword evidence="11" id="KW-1185">Reference proteome</keyword>
<evidence type="ECO:0008006" key="12">
    <source>
        <dbReference type="Google" id="ProtNLM"/>
    </source>
</evidence>
<dbReference type="InterPro" id="IPR036856">
    <property type="entry name" value="Ald_Oxase/Xan_DH_a/b_sf"/>
</dbReference>
<dbReference type="GO" id="GO:0051537">
    <property type="term" value="F:2 iron, 2 sulfur cluster binding"/>
    <property type="evidence" value="ECO:0007669"/>
    <property type="project" value="UniProtKB-KW"/>
</dbReference>
<dbReference type="InterPro" id="IPR000674">
    <property type="entry name" value="Ald_Oxase/Xan_DH_a/b"/>
</dbReference>
<sequence>MCAKKLFFCVALDTHVISLSALIEGVEVWTSGWPVLWTGATVPSTRDVVINLNVHKCFSICTENEEGDFEHLLPKNEITFLINGKEYRVNERVPVDTSLNSYIQNYANLKGTKYMCLEGGCGSCVVSVKRQNAFTKATRTYAVNSVFCSGEVRYAGQPLGIIVAETQSLAASAVSKVKVHYGNLKKPYTGIREVIASGDKSRIREVKELAEVKMGDMAEVTNAVMGIFYAGAEYHFAMETQTCMCVPVEDGMDVYPSTQTVNMTDMAIAEVLNIPENRPVHLIMLLETNMAAIGKRPPAAIDMSTWDVTPFAVRTDTPADIFCRAPFGAFGIGAIEHVMEHIAQTVKKDPLEAERWKKKGIALVPMAYPIKVASGFYAHVSVYEVDGTVTLCHSGTEMGQGINTKVAQVFAYTLGISLSLVTIKPSNNLTSPNATESTIRLTSESCCYAAVVSRKELLKRMEPVKKDLKNPT</sequence>
<evidence type="ECO:0000313" key="11">
    <source>
        <dbReference type="Proteomes" id="UP000502823"/>
    </source>
</evidence>
<gene>
    <name evidence="10" type="ORF">Cfor_03396</name>
</gene>
<dbReference type="OrthoDB" id="8300278at2759"/>
<evidence type="ECO:0000259" key="6">
    <source>
        <dbReference type="Pfam" id="PF00111"/>
    </source>
</evidence>
<protein>
    <recommendedName>
        <fullName evidence="12">2Fe-2S ferredoxin-type domain-containing protein</fullName>
    </recommendedName>
</protein>
<evidence type="ECO:0000313" key="10">
    <source>
        <dbReference type="EMBL" id="GFG40712.1"/>
    </source>
</evidence>
<dbReference type="Pfam" id="PF20256">
    <property type="entry name" value="MoCoBD_2"/>
    <property type="match status" value="1"/>
</dbReference>
<dbReference type="InParanoid" id="A0A6L2QAJ9"/>
<evidence type="ECO:0000256" key="5">
    <source>
        <dbReference type="SAM" id="SignalP"/>
    </source>
</evidence>
<dbReference type="Pfam" id="PF02738">
    <property type="entry name" value="MoCoBD_1"/>
    <property type="match status" value="1"/>
</dbReference>
<evidence type="ECO:0000256" key="1">
    <source>
        <dbReference type="ARBA" id="ARBA00022505"/>
    </source>
</evidence>
<dbReference type="Gene3D" id="3.10.20.30">
    <property type="match status" value="1"/>
</dbReference>
<evidence type="ECO:0000256" key="3">
    <source>
        <dbReference type="ARBA" id="ARBA00023002"/>
    </source>
</evidence>
<dbReference type="InterPro" id="IPR012675">
    <property type="entry name" value="Beta-grasp_dom_sf"/>
</dbReference>
<dbReference type="PROSITE" id="PS00197">
    <property type="entry name" value="2FE2S_FER_1"/>
    <property type="match status" value="1"/>
</dbReference>
<reference evidence="11" key="1">
    <citation type="submission" date="2020-01" db="EMBL/GenBank/DDBJ databases">
        <title>Draft genome sequence of the Termite Coptotermes fromosanus.</title>
        <authorList>
            <person name="Itakura S."/>
            <person name="Yosikawa Y."/>
            <person name="Umezawa K."/>
        </authorList>
    </citation>
    <scope>NUCLEOTIDE SEQUENCE [LARGE SCALE GENOMIC DNA]</scope>
</reference>
<dbReference type="AlphaFoldDB" id="A0A6L2QAJ9"/>
<feature type="chain" id="PRO_5027034389" description="2Fe-2S ferredoxin-type domain-containing protein" evidence="5">
    <location>
        <begin position="22"/>
        <end position="472"/>
    </location>
</feature>
<feature type="domain" description="2Fe-2S ferredoxin-type" evidence="6">
    <location>
        <begin position="83"/>
        <end position="130"/>
    </location>
</feature>
<evidence type="ECO:0000256" key="2">
    <source>
        <dbReference type="ARBA" id="ARBA00022714"/>
    </source>
</evidence>
<keyword evidence="5" id="KW-0732">Signal</keyword>
<dbReference type="CDD" id="cd00207">
    <property type="entry name" value="fer2"/>
    <property type="match status" value="1"/>
</dbReference>
<dbReference type="InterPro" id="IPR037165">
    <property type="entry name" value="AldOxase/xan_DH_Mopterin-bd_sf"/>
</dbReference>
<dbReference type="InterPro" id="IPR001041">
    <property type="entry name" value="2Fe-2S_ferredoxin-type"/>
</dbReference>
<feature type="domain" description="Aldehyde oxidase/xanthine dehydrogenase second molybdopterin binding" evidence="9">
    <location>
        <begin position="350"/>
        <end position="467"/>
    </location>
</feature>